<keyword evidence="2" id="KW-1185">Reference proteome</keyword>
<protein>
    <submittedName>
        <fullName evidence="1">Uncharacterized protein</fullName>
    </submittedName>
</protein>
<sequence length="50" mass="5729">MRRRLIDVNVLGALYCGTAAIRRMHALRGAGTYYARAMDLVDFGAGWRRW</sequence>
<comment type="caution">
    <text evidence="1">The sequence shown here is derived from an EMBL/GenBank/DDBJ whole genome shotgun (WGS) entry which is preliminary data.</text>
</comment>
<gene>
    <name evidence="1" type="ORF">ACFQ1S_09865</name>
</gene>
<organism evidence="1 2">
    <name type="scientific">Kibdelosporangium lantanae</name>
    <dbReference type="NCBI Taxonomy" id="1497396"/>
    <lineage>
        <taxon>Bacteria</taxon>
        <taxon>Bacillati</taxon>
        <taxon>Actinomycetota</taxon>
        <taxon>Actinomycetes</taxon>
        <taxon>Pseudonocardiales</taxon>
        <taxon>Pseudonocardiaceae</taxon>
        <taxon>Kibdelosporangium</taxon>
    </lineage>
</organism>
<proteinExistence type="predicted"/>
<accession>A0ABW3M7G6</accession>
<dbReference type="Proteomes" id="UP001597045">
    <property type="component" value="Unassembled WGS sequence"/>
</dbReference>
<dbReference type="EMBL" id="JBHTIS010000430">
    <property type="protein sequence ID" value="MFD1045845.1"/>
    <property type="molecule type" value="Genomic_DNA"/>
</dbReference>
<reference evidence="2" key="1">
    <citation type="journal article" date="2019" name="Int. J. Syst. Evol. Microbiol.">
        <title>The Global Catalogue of Microorganisms (GCM) 10K type strain sequencing project: providing services to taxonomists for standard genome sequencing and annotation.</title>
        <authorList>
            <consortium name="The Broad Institute Genomics Platform"/>
            <consortium name="The Broad Institute Genome Sequencing Center for Infectious Disease"/>
            <person name="Wu L."/>
            <person name="Ma J."/>
        </authorList>
    </citation>
    <scope>NUCLEOTIDE SEQUENCE [LARGE SCALE GENOMIC DNA]</scope>
    <source>
        <strain evidence="2">JCM 31486</strain>
    </source>
</reference>
<evidence type="ECO:0000313" key="1">
    <source>
        <dbReference type="EMBL" id="MFD1045845.1"/>
    </source>
</evidence>
<name>A0ABW3M7G6_9PSEU</name>
<evidence type="ECO:0000313" key="2">
    <source>
        <dbReference type="Proteomes" id="UP001597045"/>
    </source>
</evidence>